<dbReference type="Pfam" id="PF03999">
    <property type="entry name" value="MAP65_ASE1"/>
    <property type="match status" value="1"/>
</dbReference>
<evidence type="ECO:0000313" key="2">
    <source>
        <dbReference type="EMBL" id="QBM87993.1"/>
    </source>
</evidence>
<dbReference type="GO" id="GO:0051256">
    <property type="term" value="P:mitotic spindle midzone assembly"/>
    <property type="evidence" value="ECO:0007669"/>
    <property type="project" value="TreeGrafter"/>
</dbReference>
<dbReference type="Proteomes" id="UP000292447">
    <property type="component" value="Chromosome II"/>
</dbReference>
<keyword evidence="3" id="KW-1185">Reference proteome</keyword>
<dbReference type="InterPro" id="IPR007145">
    <property type="entry name" value="MAP65_Ase1_PRC1"/>
</dbReference>
<feature type="region of interest" description="Disordered" evidence="1">
    <location>
        <begin position="921"/>
        <end position="942"/>
    </location>
</feature>
<dbReference type="PANTHER" id="PTHR19321">
    <property type="entry name" value="PROTEIN REGULATOR OF CYTOKINESIS 1 PRC1-RELATED"/>
    <property type="match status" value="1"/>
</dbReference>
<feature type="region of interest" description="Disordered" evidence="1">
    <location>
        <begin position="730"/>
        <end position="824"/>
    </location>
</feature>
<dbReference type="GO" id="GO:0008017">
    <property type="term" value="F:microtubule binding"/>
    <property type="evidence" value="ECO:0007669"/>
    <property type="project" value="InterPro"/>
</dbReference>
<dbReference type="PANTHER" id="PTHR19321:SF41">
    <property type="entry name" value="FASCETTO-RELATED"/>
    <property type="match status" value="1"/>
</dbReference>
<feature type="region of interest" description="Disordered" evidence="1">
    <location>
        <begin position="166"/>
        <end position="229"/>
    </location>
</feature>
<feature type="region of interest" description="Disordered" evidence="1">
    <location>
        <begin position="882"/>
        <end position="904"/>
    </location>
</feature>
<dbReference type="EMBL" id="CP034457">
    <property type="protein sequence ID" value="QBM87993.1"/>
    <property type="molecule type" value="Genomic_DNA"/>
</dbReference>
<feature type="compositionally biased region" description="Polar residues" evidence="1">
    <location>
        <begin position="759"/>
        <end position="768"/>
    </location>
</feature>
<organism evidence="2 3">
    <name type="scientific">Metschnikowia aff. pulcherrima</name>
    <dbReference type="NCBI Taxonomy" id="2163413"/>
    <lineage>
        <taxon>Eukaryota</taxon>
        <taxon>Fungi</taxon>
        <taxon>Dikarya</taxon>
        <taxon>Ascomycota</taxon>
        <taxon>Saccharomycotina</taxon>
        <taxon>Pichiomycetes</taxon>
        <taxon>Metschnikowiaceae</taxon>
        <taxon>Metschnikowia</taxon>
    </lineage>
</organism>
<proteinExistence type="predicted"/>
<dbReference type="AlphaFoldDB" id="A0A4V1AE51"/>
<feature type="compositionally biased region" description="Low complexity" evidence="1">
    <location>
        <begin position="748"/>
        <end position="758"/>
    </location>
</feature>
<gene>
    <name evidence="2" type="primary">MPUL0B12080</name>
    <name evidence="2" type="ORF">METSCH_B12080</name>
</gene>
<dbReference type="STRING" id="2163413.A0A4V1AE51"/>
<protein>
    <submittedName>
        <fullName evidence="2">Protein regulator of cytokinesis 1</fullName>
    </submittedName>
</protein>
<feature type="region of interest" description="Disordered" evidence="1">
    <location>
        <begin position="356"/>
        <end position="378"/>
    </location>
</feature>
<dbReference type="GO" id="GO:1990023">
    <property type="term" value="C:mitotic spindle midzone"/>
    <property type="evidence" value="ECO:0007669"/>
    <property type="project" value="TreeGrafter"/>
</dbReference>
<accession>A0A4V1AE51</accession>
<feature type="compositionally biased region" description="Low complexity" evidence="1">
    <location>
        <begin position="177"/>
        <end position="198"/>
    </location>
</feature>
<feature type="compositionally biased region" description="Basic residues" evidence="1">
    <location>
        <begin position="735"/>
        <end position="747"/>
    </location>
</feature>
<evidence type="ECO:0000313" key="3">
    <source>
        <dbReference type="Proteomes" id="UP000292447"/>
    </source>
</evidence>
<sequence length="971" mass="110611">MNFDSIETHSSQSPNLHSPEGQDWLRESRRLNPEQIPMANSKETLPSTPLDMEQQFDLITSKVNEAVKSLNMTYNEIGYSSKEIGEKKTKIFEAINNTIESFKTNLQREKNSISNECEWLRQQIRIILAMLGDNTGEKHLRLSSRGIIFKNDRMYAEGCKEDISQHVSKRNTRKQSPSDSFMLLDDSSDSPTTSLFPTRMRLGSPFGKSNLTDKPGFESCQSSQDSNEKNHENLIHDHIPSRHPQMSLLQHKSRLNSVFLEVLKAFVKVFRDFNEINRILWENIELITEEKTTGCPTSIVSAIPDKAEAEEHAILIAEFDSIIEHLNLRNRNYKPELRQGLSDEIPENAAFIISSPRKRRQSALSPQSLPKNKEPSDDAMDRLREINYKLVHAIRGLKVTKITTEVISELSKEVEKTEQEICARTASMKNYIAKCLRLIEALSLTELDLMVIQKIQDQSERESNTSSGEGLFDIDTLKFIQTNPREFGLMDQHLQFVAKLAHTLQRIKDGKQKKWDHYSQACVELWEKLGENKNYTEQFLSENASLKDLAITNLKVELKRLYLKRAEHVDSFILDARSQISQLQEKLLYSEERCREFKFHDYDVNAESDDKEQILNEHEAEIARLKADYCSKEPVLSLYAQLTELLEDEKFLAELSKDSSRLLSKNSCKILLNEEKLRKKISKNLPRVLTMLKQEIISYNDKQLSQGLLPITAGNDDMFQKVLMIESGSNVHGNKQARSKASPHKPRSGTSTRSSSPTKVCQSPSRVQKQTHQRKSPAFASSGQMKLRIMQKTMPRSRLSPLQRPDPVSRKTSPTSSIIGDKMRDSRINVLRPLSMSLAPENLLSRASSPGGRSDLNTSSSTLYSMCPRVSPLRTAQSDNRSFLSSLSPHKLSGKLSVQNGNEDDKENAFVRLKEKFGGPLVNETHPTCQNDEHAGLSRDSLANSTIVGEDYQNWREERIKQINGDDLDLC</sequence>
<dbReference type="Gene3D" id="1.20.58.1520">
    <property type="match status" value="1"/>
</dbReference>
<feature type="region of interest" description="Disordered" evidence="1">
    <location>
        <begin position="1"/>
        <end position="22"/>
    </location>
</feature>
<name>A0A4V1AE51_9ASCO</name>
<dbReference type="GO" id="GO:0005737">
    <property type="term" value="C:cytoplasm"/>
    <property type="evidence" value="ECO:0007669"/>
    <property type="project" value="TreeGrafter"/>
</dbReference>
<evidence type="ECO:0000256" key="1">
    <source>
        <dbReference type="SAM" id="MobiDB-lite"/>
    </source>
</evidence>
<reference evidence="3" key="1">
    <citation type="submission" date="2019-03" db="EMBL/GenBank/DDBJ databases">
        <title>Snf2 controls pulcherriminic acid biosynthesis and connects pigmentation and antifungal activity of the yeast Metschnikowia pulcherrima.</title>
        <authorList>
            <person name="Gore-Lloyd D."/>
            <person name="Sumann I."/>
            <person name="Brachmann A.O."/>
            <person name="Schneeberger K."/>
            <person name="Ortiz-Merino R.A."/>
            <person name="Moreno-Beltran M."/>
            <person name="Schlaefli M."/>
            <person name="Kirner P."/>
            <person name="Santos Kron A."/>
            <person name="Wolfe K.H."/>
            <person name="Piel J."/>
            <person name="Ahrens C.H."/>
            <person name="Henk D."/>
            <person name="Freimoser F.M."/>
        </authorList>
    </citation>
    <scope>NUCLEOTIDE SEQUENCE [LARGE SCALE GENOMIC DNA]</scope>
    <source>
        <strain evidence="3">APC 1.2</strain>
    </source>
</reference>